<evidence type="ECO:0000313" key="1">
    <source>
        <dbReference type="EMBL" id="QRJ62445.1"/>
    </source>
</evidence>
<accession>A0A974PVX7</accession>
<evidence type="ECO:0000313" key="2">
    <source>
        <dbReference type="Proteomes" id="UP000663444"/>
    </source>
</evidence>
<gene>
    <name evidence="1" type="ORF">IWH25_11685</name>
</gene>
<proteinExistence type="predicted"/>
<dbReference type="AlphaFoldDB" id="A0A974PVX7"/>
<dbReference type="RefSeq" id="WP_203385977.1">
    <property type="nucleotide sequence ID" value="NZ_CP064781.1"/>
</dbReference>
<sequence length="69" mass="7209">MCTFDSPIARCELMHVMVLTDETQRACAAEHGCPPGLACPLAAVFTGEEMVEGRRGPLPGQAPAVSPSP</sequence>
<protein>
    <submittedName>
        <fullName evidence="1">Uncharacterized protein</fullName>
    </submittedName>
</protein>
<dbReference type="EMBL" id="CP064781">
    <property type="protein sequence ID" value="QRJ62445.1"/>
    <property type="molecule type" value="Genomic_DNA"/>
</dbReference>
<dbReference type="Proteomes" id="UP000663444">
    <property type="component" value="Chromosome"/>
</dbReference>
<keyword evidence="2" id="KW-1185">Reference proteome</keyword>
<name>A0A974PVX7_9RHOO</name>
<reference evidence="1" key="1">
    <citation type="submission" date="2020-11" db="EMBL/GenBank/DDBJ databases">
        <title>Azospira restricta DSM 18626 genome sequence.</title>
        <authorList>
            <person name="Moe W.M."/>
        </authorList>
    </citation>
    <scope>NUCLEOTIDE SEQUENCE</scope>
    <source>
        <strain evidence="1">DSM 18626</strain>
    </source>
</reference>
<organism evidence="1 2">
    <name type="scientific">Azospira restricta</name>
    <dbReference type="NCBI Taxonomy" id="404405"/>
    <lineage>
        <taxon>Bacteria</taxon>
        <taxon>Pseudomonadati</taxon>
        <taxon>Pseudomonadota</taxon>
        <taxon>Betaproteobacteria</taxon>
        <taxon>Rhodocyclales</taxon>
        <taxon>Rhodocyclaceae</taxon>
        <taxon>Azospira</taxon>
    </lineage>
</organism>
<dbReference type="KEGG" id="ares:IWH25_11685"/>